<dbReference type="EMBL" id="BQNB010015796">
    <property type="protein sequence ID" value="GJT44244.1"/>
    <property type="molecule type" value="Genomic_DNA"/>
</dbReference>
<protein>
    <submittedName>
        <fullName evidence="1">Uncharacterized protein</fullName>
    </submittedName>
</protein>
<reference evidence="1" key="1">
    <citation type="journal article" date="2022" name="Int. J. Mol. Sci.">
        <title>Draft Genome of Tanacetum Coccineum: Genomic Comparison of Closely Related Tanacetum-Family Plants.</title>
        <authorList>
            <person name="Yamashiro T."/>
            <person name="Shiraishi A."/>
            <person name="Nakayama K."/>
            <person name="Satake H."/>
        </authorList>
    </citation>
    <scope>NUCLEOTIDE SEQUENCE</scope>
</reference>
<accession>A0ABQ5E3X2</accession>
<keyword evidence="2" id="KW-1185">Reference proteome</keyword>
<dbReference type="Proteomes" id="UP001151760">
    <property type="component" value="Unassembled WGS sequence"/>
</dbReference>
<name>A0ABQ5E3X2_9ASTR</name>
<proteinExistence type="predicted"/>
<reference evidence="1" key="2">
    <citation type="submission" date="2022-01" db="EMBL/GenBank/DDBJ databases">
        <authorList>
            <person name="Yamashiro T."/>
            <person name="Shiraishi A."/>
            <person name="Satake H."/>
            <person name="Nakayama K."/>
        </authorList>
    </citation>
    <scope>NUCLEOTIDE SEQUENCE</scope>
</reference>
<gene>
    <name evidence="1" type="ORF">Tco_0952959</name>
</gene>
<sequence length="115" mass="12308">MVDARTTVAAMSNVCWNIQHHTGMGHSPEFAALTKRTKGKSVSSTVAPITMLVSPVVASSSSKLKRIGSTEFRPLHSLISDLRAYTRPSIYSLVGGGVSPFSLDPSFPSMMEIVV</sequence>
<comment type="caution">
    <text evidence="1">The sequence shown here is derived from an EMBL/GenBank/DDBJ whole genome shotgun (WGS) entry which is preliminary data.</text>
</comment>
<evidence type="ECO:0000313" key="1">
    <source>
        <dbReference type="EMBL" id="GJT44244.1"/>
    </source>
</evidence>
<evidence type="ECO:0000313" key="2">
    <source>
        <dbReference type="Proteomes" id="UP001151760"/>
    </source>
</evidence>
<organism evidence="1 2">
    <name type="scientific">Tanacetum coccineum</name>
    <dbReference type="NCBI Taxonomy" id="301880"/>
    <lineage>
        <taxon>Eukaryota</taxon>
        <taxon>Viridiplantae</taxon>
        <taxon>Streptophyta</taxon>
        <taxon>Embryophyta</taxon>
        <taxon>Tracheophyta</taxon>
        <taxon>Spermatophyta</taxon>
        <taxon>Magnoliopsida</taxon>
        <taxon>eudicotyledons</taxon>
        <taxon>Gunneridae</taxon>
        <taxon>Pentapetalae</taxon>
        <taxon>asterids</taxon>
        <taxon>campanulids</taxon>
        <taxon>Asterales</taxon>
        <taxon>Asteraceae</taxon>
        <taxon>Asteroideae</taxon>
        <taxon>Anthemideae</taxon>
        <taxon>Anthemidinae</taxon>
        <taxon>Tanacetum</taxon>
    </lineage>
</organism>